<feature type="region of interest" description="Disordered" evidence="1">
    <location>
        <begin position="253"/>
        <end position="280"/>
    </location>
</feature>
<sequence length="375" mass="43341">MALLDTSLDVIVDSTHSLIEVPSPAYSNTTVRRAFIVWMYCGQANKFKDVCNYYHHLEALEDKLSPSERALSRHHEFNMFLTPPPTSPFLETHFPKLYSNDPIDPYYIKKLEAIKNEKFIFKLEGFNDIKQKGVTTAEILETSQIIRKYCKTKQCTLRKFLEDFREYASRCDLKETVYNVACYIKRKELECELKFYKLFPPQFSFLNSSTDENFNVNDISSATDYLNGNHIEIESVKSDETIQLKLILGVPPATSSPKKTKKGRKNNNKENINRSNIEDGRYSSPQEFFKSFGSNLEPPMPNVRANSYSPLTPKIEDFVRMYDSQNRQKSRSVDALEETKPTGNVVQTLSFSSQEFFDASLASMKMNDFNKLRKI</sequence>
<feature type="compositionally biased region" description="Basic and acidic residues" evidence="1">
    <location>
        <begin position="267"/>
        <end position="280"/>
    </location>
</feature>
<evidence type="ECO:0000313" key="3">
    <source>
        <dbReference type="Proteomes" id="UP001549921"/>
    </source>
</evidence>
<accession>A0ABD0SC21</accession>
<evidence type="ECO:0000313" key="2">
    <source>
        <dbReference type="EMBL" id="KAL0811605.1"/>
    </source>
</evidence>
<dbReference type="AlphaFoldDB" id="A0ABD0SC21"/>
<protein>
    <submittedName>
        <fullName evidence="2">Uncharacterized protein</fullName>
    </submittedName>
</protein>
<comment type="caution">
    <text evidence="2">The sequence shown here is derived from an EMBL/GenBank/DDBJ whole genome shotgun (WGS) entry which is preliminary data.</text>
</comment>
<gene>
    <name evidence="2" type="ORF">ABMA28_009978</name>
</gene>
<name>A0ABD0SC21_LOXSC</name>
<evidence type="ECO:0000256" key="1">
    <source>
        <dbReference type="SAM" id="MobiDB-lite"/>
    </source>
</evidence>
<organism evidence="2 3">
    <name type="scientific">Loxostege sticticalis</name>
    <name type="common">Beet webworm moth</name>
    <dbReference type="NCBI Taxonomy" id="481309"/>
    <lineage>
        <taxon>Eukaryota</taxon>
        <taxon>Metazoa</taxon>
        <taxon>Ecdysozoa</taxon>
        <taxon>Arthropoda</taxon>
        <taxon>Hexapoda</taxon>
        <taxon>Insecta</taxon>
        <taxon>Pterygota</taxon>
        <taxon>Neoptera</taxon>
        <taxon>Endopterygota</taxon>
        <taxon>Lepidoptera</taxon>
        <taxon>Glossata</taxon>
        <taxon>Ditrysia</taxon>
        <taxon>Pyraloidea</taxon>
        <taxon>Crambidae</taxon>
        <taxon>Pyraustinae</taxon>
        <taxon>Loxostege</taxon>
    </lineage>
</organism>
<dbReference type="Proteomes" id="UP001549921">
    <property type="component" value="Unassembled WGS sequence"/>
</dbReference>
<proteinExistence type="predicted"/>
<reference evidence="2 3" key="1">
    <citation type="submission" date="2024-06" db="EMBL/GenBank/DDBJ databases">
        <title>A chromosome-level genome assembly of beet webworm, Loxostege sticticalis.</title>
        <authorList>
            <person name="Zhang Y."/>
        </authorList>
    </citation>
    <scope>NUCLEOTIDE SEQUENCE [LARGE SCALE GENOMIC DNA]</scope>
    <source>
        <strain evidence="2">AQ028</strain>
        <tissue evidence="2">Male pupae</tissue>
    </source>
</reference>
<dbReference type="EMBL" id="JBEDNZ010000024">
    <property type="protein sequence ID" value="KAL0811605.1"/>
    <property type="molecule type" value="Genomic_DNA"/>
</dbReference>